<evidence type="ECO:0000313" key="5">
    <source>
        <dbReference type="Proteomes" id="UP000649617"/>
    </source>
</evidence>
<keyword evidence="2" id="KW-1133">Transmembrane helix</keyword>
<reference evidence="4" key="1">
    <citation type="submission" date="2021-02" db="EMBL/GenBank/DDBJ databases">
        <authorList>
            <person name="Dougan E. K."/>
            <person name="Rhodes N."/>
            <person name="Thang M."/>
            <person name="Chan C."/>
        </authorList>
    </citation>
    <scope>NUCLEOTIDE SEQUENCE</scope>
</reference>
<organism evidence="4 5">
    <name type="scientific">Symbiodinium pilosum</name>
    <name type="common">Dinoflagellate</name>
    <dbReference type="NCBI Taxonomy" id="2952"/>
    <lineage>
        <taxon>Eukaryota</taxon>
        <taxon>Sar</taxon>
        <taxon>Alveolata</taxon>
        <taxon>Dinophyceae</taxon>
        <taxon>Suessiales</taxon>
        <taxon>Symbiodiniaceae</taxon>
        <taxon>Symbiodinium</taxon>
    </lineage>
</organism>
<keyword evidence="5" id="KW-1185">Reference proteome</keyword>
<dbReference type="InterPro" id="IPR013517">
    <property type="entry name" value="FG-GAP"/>
</dbReference>
<dbReference type="InterPro" id="IPR009030">
    <property type="entry name" value="Growth_fac_rcpt_cys_sf"/>
</dbReference>
<proteinExistence type="predicted"/>
<evidence type="ECO:0000256" key="3">
    <source>
        <dbReference type="SAM" id="SignalP"/>
    </source>
</evidence>
<keyword evidence="2" id="KW-0812">Transmembrane</keyword>
<protein>
    <submittedName>
        <fullName evidence="4">GIP protein</fullName>
    </submittedName>
</protein>
<dbReference type="Proteomes" id="UP000649617">
    <property type="component" value="Unassembled WGS sequence"/>
</dbReference>
<dbReference type="PANTHER" id="PTHR46580">
    <property type="entry name" value="SENSOR KINASE-RELATED"/>
    <property type="match status" value="1"/>
</dbReference>
<feature type="non-terminal residue" evidence="4">
    <location>
        <position position="1390"/>
    </location>
</feature>
<accession>A0A812NP94</accession>
<comment type="caution">
    <text evidence="4">The sequence shown here is derived from an EMBL/GenBank/DDBJ whole genome shotgun (WGS) entry which is preliminary data.</text>
</comment>
<dbReference type="Pfam" id="PF13517">
    <property type="entry name" value="FG-GAP_3"/>
    <property type="match status" value="2"/>
</dbReference>
<dbReference type="OrthoDB" id="448211at2759"/>
<feature type="transmembrane region" description="Helical" evidence="2">
    <location>
        <begin position="1108"/>
        <end position="1131"/>
    </location>
</feature>
<dbReference type="InterPro" id="IPR028994">
    <property type="entry name" value="Integrin_alpha_N"/>
</dbReference>
<name>A0A812NP94_SYMPI</name>
<gene>
    <name evidence="4" type="primary">GIP</name>
    <name evidence="4" type="ORF">SPIL2461_LOCUS7297</name>
</gene>
<dbReference type="Gene3D" id="2.130.10.130">
    <property type="entry name" value="Integrin alpha, N-terminal"/>
    <property type="match status" value="2"/>
</dbReference>
<evidence type="ECO:0000256" key="1">
    <source>
        <dbReference type="ARBA" id="ARBA00022729"/>
    </source>
</evidence>
<keyword evidence="1 3" id="KW-0732">Signal</keyword>
<feature type="chain" id="PRO_5032368100" evidence="3">
    <location>
        <begin position="19"/>
        <end position="1390"/>
    </location>
</feature>
<dbReference type="EMBL" id="CAJNIZ010011269">
    <property type="protein sequence ID" value="CAE7317256.1"/>
    <property type="molecule type" value="Genomic_DNA"/>
</dbReference>
<sequence length="1390" mass="154381">MKCLGAVCLLLHIRGFHGRSWWCETSSRTGCRGTPRQFIRLAPHGHVPPLGDIATDVTDEPIVVDWNNDGQLDVILTNLLGTRLWELKSGIYVETEPNPFEGIRAGECRPAVVDWNGDGFLDLLVGTEDGIKHYERRGGKLEDITGQSPFQGLGVGRGCSNPAIADLDGDGDNDLMIGRVSEYLSYFEQTSDGRFVARSSPVGDIDLDRPMLADWDGDGRMDVMFLEEFNRRVPRMFAASLAQSETCCPVHIFLQKAAGNFTRVDSLHGPSTPGFGCRNFGCMGFSLVDLDNDGDLDAVFGQPFSGHMLKHFEHRLRPDQPLDYLAEPSETQSDSVHIDMLRLPYKRVGAVVTVSPVLADWDLDGDLDLALLDWAYPEQSRFFEHQADDKVSELRGPPLQNSSCPVDLRVRFGMPDVDGDGKADLVGFGETIFGMWRPVACVQKFSEFVPVAPESDPFPFATWSKILRDTVPTFLDWDGDGDVDFLRIAEEIDNSLILLEQLPDARWVSHTLPVPRARDFAVGDFDGDGDIDLVIAAYEQYHCRYFERRADGGLAEIVDRDNPFSAFCGLVDGILSSPFSTIAMGDWNMDGEMDMLRVERSKVTLWINSPMDEFIEQTGKNNPLPDDDLPSDVSLVDVDADGDLDLVLTTKFAIGKSLWTYLEHRPNGKLFKHPSTNRFTQVPVAHEDSGGSKSMTTVADVDGDGLLDVVYPNLEYAKQHSNGSFSLLTGLDNPFHSVPTNSDCCWTLVDWDKDGDLDLVQFYRNDSRLDTMNDAVEALTEHFQHMHLYEQANGSFSEIEGAASPFYSMNFRPPPESMFVCPALFDFDGDGNLELALVDSKGSFFYFVNEGGNFTLAPSSPFGNVRIEPPARELHHLRPVHIWLVDWDGDGLDDLVVRTKTRMQYFRMHVGSALAMAPKRALAADEDVDARDNATASNLTGFQVVAARGCARQDNDRYREWEACAPCQPGRYKKEMGNGDSGIVPIALWTTSPLPAADNASCVPCEAGTTSPGNRQECSPCEEGSVAVPGKRCKGCPKGSAPNAARSACEPCGAGQYAPARSVPDPRNSRGSYVKCTGRKYARRGDETCQICSFPSMILFDTNWCTSLWTALFLTAFILLVLLILGVLGFIRLACLKKRLDAHVKAKRWPELYATQTTLVEYGLWRNKAVGLVAACKAEVKEKSFQLGISLQYVFDHLEQVYTAKAQEAEWRVDQWPCTRSGYSVKVRNCGIKLEVDEEDAWKALPVCAYPRNPNFHQVASVLTYGPWALGKNQYCPRDGRRDCGVVDALQGSQSGRATWFMSWAWGYEFETVLKALKRWWARQQVVSGAADQGSGGAGKVFIWWCVFVNNQFRMLEEGLTEEAGNLFEVFGKNLEGIGKMLMCMDRLKG</sequence>
<dbReference type="SUPFAM" id="SSF69318">
    <property type="entry name" value="Integrin alpha N-terminal domain"/>
    <property type="match status" value="3"/>
</dbReference>
<evidence type="ECO:0000256" key="2">
    <source>
        <dbReference type="SAM" id="Phobius"/>
    </source>
</evidence>
<keyword evidence="2" id="KW-0472">Membrane</keyword>
<dbReference type="SUPFAM" id="SSF57184">
    <property type="entry name" value="Growth factor receptor domain"/>
    <property type="match status" value="1"/>
</dbReference>
<feature type="signal peptide" evidence="3">
    <location>
        <begin position="1"/>
        <end position="18"/>
    </location>
</feature>
<evidence type="ECO:0000313" key="4">
    <source>
        <dbReference type="EMBL" id="CAE7317256.1"/>
    </source>
</evidence>
<dbReference type="PANTHER" id="PTHR46580:SF4">
    <property type="entry name" value="ATP_GTP-BINDING PROTEIN"/>
    <property type="match status" value="1"/>
</dbReference>